<feature type="region of interest" description="Disordered" evidence="2">
    <location>
        <begin position="474"/>
        <end position="494"/>
    </location>
</feature>
<feature type="region of interest" description="Disordered" evidence="2">
    <location>
        <begin position="1477"/>
        <end position="1527"/>
    </location>
</feature>
<feature type="region of interest" description="Disordered" evidence="2">
    <location>
        <begin position="1771"/>
        <end position="1794"/>
    </location>
</feature>
<feature type="compositionally biased region" description="Polar residues" evidence="2">
    <location>
        <begin position="637"/>
        <end position="653"/>
    </location>
</feature>
<feature type="compositionally biased region" description="Polar residues" evidence="2">
    <location>
        <begin position="1771"/>
        <end position="1785"/>
    </location>
</feature>
<feature type="compositionally biased region" description="Basic and acidic residues" evidence="2">
    <location>
        <begin position="2025"/>
        <end position="2047"/>
    </location>
</feature>
<feature type="compositionally biased region" description="Polar residues" evidence="2">
    <location>
        <begin position="1516"/>
        <end position="1526"/>
    </location>
</feature>
<feature type="region of interest" description="Disordered" evidence="2">
    <location>
        <begin position="1629"/>
        <end position="1651"/>
    </location>
</feature>
<keyword evidence="1" id="KW-0175">Coiled coil</keyword>
<feature type="compositionally biased region" description="Polar residues" evidence="2">
    <location>
        <begin position="1484"/>
        <end position="1505"/>
    </location>
</feature>
<feature type="region of interest" description="Disordered" evidence="2">
    <location>
        <begin position="1989"/>
        <end position="2085"/>
    </location>
</feature>
<feature type="compositionally biased region" description="Polar residues" evidence="2">
    <location>
        <begin position="2060"/>
        <end position="2085"/>
    </location>
</feature>
<organism evidence="3 4">
    <name type="scientific">Smittium angustum</name>
    <dbReference type="NCBI Taxonomy" id="133377"/>
    <lineage>
        <taxon>Eukaryota</taxon>
        <taxon>Fungi</taxon>
        <taxon>Fungi incertae sedis</taxon>
        <taxon>Zoopagomycota</taxon>
        <taxon>Kickxellomycotina</taxon>
        <taxon>Harpellomycetes</taxon>
        <taxon>Harpellales</taxon>
        <taxon>Legeriomycetaceae</taxon>
        <taxon>Smittium</taxon>
    </lineage>
</organism>
<protein>
    <submittedName>
        <fullName evidence="3">Uncharacterized protein</fullName>
    </submittedName>
</protein>
<feature type="compositionally biased region" description="Basic and acidic residues" evidence="2">
    <location>
        <begin position="1640"/>
        <end position="1651"/>
    </location>
</feature>
<feature type="region of interest" description="Disordered" evidence="2">
    <location>
        <begin position="926"/>
        <end position="987"/>
    </location>
</feature>
<sequence length="2184" mass="245947">MNSLLDLSDSIFTNSGSASTTGVLSNNIEYIQKLNGTKASLSEKLTPTQSDIVPLVKQIMIDSSEYNILSTKEESILSKDLERTNHEINHLTTKIAKLKSNIIPNIAGTDIKITPKDLSNEKSAQMFILISHLESGLRKKFVRSLEISKKLSEHKISVLRESIDYHLSSPELFYENRENKWGDAISNRPEFFGSSDAIKNDMFIMKKVHESFLDFGSSQPNKESTSEDSQNNVRFNRKSGSFDSKSKNDLESYDKLALYSQLNRTKAELNQTLSNLDSLRITYKIEKDQIEKEYKNQIKALEKKIQILLGHVFNNSPIAYEIHDKNLTQKIIEASTYSGRKYSTTEPFLQKSKKRNVNERPGRSSFLLSKPSISTPNKHTKSHYNKPRDIAALKKRAYTIDKYIPNRYSSSDILNRSISFAVNNRVRSNTMVSINPTPENKRFSKMKPPKRVASHYNKRKHFKIQKKPLNLLGIHGNRQNKNKTWSLPPTKSDNNHIFQSQKSLSTNDSDILSSSKINLRAIDLTKPIDLLSRGVRYLDNRSLKPEPVRLLSSSSAINNFHRISFENIYTNLNTVNMKISYKNVKGKNRKMSADIPSRLRINSDGSLLGTDKTSNYSFGDSGTSVNKQRTTIKSKTKNQLNSPDSINNNGNTSPMTIVLFKGNTHVLNKNIASALKQNSSRPKKHNSIYSKKVFSKSANSLLKSSKLTGEKYQEIFKRYSLGKHPLVTRKSLDNYISNFLAQNDINDMNTAYRKLSNSKNHFLWNGNEKLDKNPSKPVDNIIPIPDITTNKINISKNTANTEKFTNNTSTYFETPLGINNNVESYQKNTRNIFVSTMTSINMPENTQQDSAKIDHNHSNNKTLFETKSGDNLSNERNTSVDKVSGTLNYENTFQLNERPLNSFQSNTLIAETTKSGSISSNATVEPLYSSKNNSRGSKNYSRGNQKLVVPSLTRSFSKRSPSNSSQKSERNNFGYRSAPGTKGSYDFDKSQLPANTVTSAVQFQKDQSKIPVPTNTAMKKTELSTRIQHQIQNKQVIHLNQLGNLDDYNSKPIEQEYEKEKKYTVQSKSLVEIAKEKLARASYQNFNGKTNSNSLHSASIGRANIPKEFEKNGSVNLNKQYSDHYLKKTSPVSEINFQNTEVLKRVNTKNENSTIDSQYTSVQTDISNIDKNENTRSLDKRTNSSGIVDENKSESGKQDDPPFRLLKKNSSFMAKLNRGGSSGSSTNKNMKNVHLFLPTNNQPPINSPPPVPKKNNNQVQNNISNHLTKNNQSPAFRVLGKNNTSFTESPIIPPSGSIDINSSFDEFFSPQDTGGIPTIGSYFGSSIGNMNQTPRPNLDIENNPIQNKNGTFDLKSFFNQEKEYVDSQQTVTKSNNSKSGLVQNTNNKTNSDHESKGSQQSKQEVQIFLEVSDGSDIPEITGVSEYPNDDTHIHKIVGTAQAPKSRKVVDKVSSFSISESLNYIKNTKLENSYDTAAGKKNEKGYNNNSISNTEPLNSKAPQNTINDDKKMKTAEQRNFSSNTKKSAFSMESKEKTIASASPLFVKKPQSTLYSTSIISGTSDDNNSRLDYKTSDPKLYYPEYASESLQTISQISETNSEINTSIESNMVKSSFGSFFSKKNILNSEPSINTNNPSLMSRKNDVKSAEKARTPLSVVRKNSEVVRKTSNNSFLKSIKQRNISNNSTGVPFKNISGVDNRKISVLTQSSISTIPEANTPTVGGPNYNASGLVPVEELYSLPSGNSLEESSYFRNIYNNYSYIYNESVPNTVSKNTHINQKPNSNETKSSRKGVKRENDWSDEIINKIDSMFNTNEVTKDYMLKRITSFSKTPLVDKSNPNVLPIDQFITAKSPLRENLKMSNNEGNNNFNKMEKSGLEQKRLEIDTNWDSKMSKDRKLSVQHQVYPNKNGLVDEIEKLKQSSKKSLNSGLSYGNHGQFYNNGSIEIGNEVMMTANSSFLDLSGEESEEKIGEIEGSRSWFMLHRRSKIKNKSPTKKNSFFGGNTAKPNKLLKKTNSTSSKKPILTNKKDRSTTIDLDSRNPQTEHEGKSNPSFKPKFLSFFDSNNTKNRTDQLNNRPTTYDYSQKPNLLSIPNANAPEYPHNFSFDYKKAIENKNLGEKDPMYNLSPKSYVTFDFKSIPILSKPMPENNTVYKSPNKSRSRNHLVWNSLQSRLDGKPVPADKPRI</sequence>
<feature type="region of interest" description="Disordered" evidence="2">
    <location>
        <begin position="1166"/>
        <end position="1205"/>
    </location>
</feature>
<feature type="region of interest" description="Disordered" evidence="2">
    <location>
        <begin position="354"/>
        <end position="384"/>
    </location>
</feature>
<reference evidence="3 4" key="1">
    <citation type="journal article" date="2018" name="MBio">
        <title>Comparative Genomics Reveals the Core Gene Toolbox for the Fungus-Insect Symbiosis.</title>
        <authorList>
            <person name="Wang Y."/>
            <person name="Stata M."/>
            <person name="Wang W."/>
            <person name="Stajich J.E."/>
            <person name="White M.M."/>
            <person name="Moncalvo J.M."/>
        </authorList>
    </citation>
    <scope>NUCLEOTIDE SEQUENCE [LARGE SCALE GENOMIC DNA]</scope>
    <source>
        <strain evidence="3 4">AUS-126-30</strain>
    </source>
</reference>
<dbReference type="EMBL" id="MBFU01001035">
    <property type="protein sequence ID" value="PVZ96990.1"/>
    <property type="molecule type" value="Genomic_DNA"/>
</dbReference>
<feature type="compositionally biased region" description="Basic and acidic residues" evidence="2">
    <location>
        <begin position="1189"/>
        <end position="1202"/>
    </location>
</feature>
<feature type="compositionally biased region" description="Basic and acidic residues" evidence="2">
    <location>
        <begin position="1168"/>
        <end position="1182"/>
    </location>
</feature>
<accession>A0A2U1IW19</accession>
<name>A0A2U1IW19_SMIAN</name>
<feature type="compositionally biased region" description="Low complexity" evidence="2">
    <location>
        <begin position="954"/>
        <end position="966"/>
    </location>
</feature>
<comment type="caution">
    <text evidence="3">The sequence shown here is derived from an EMBL/GenBank/DDBJ whole genome shotgun (WGS) entry which is preliminary data.</text>
</comment>
<feature type="compositionally biased region" description="Basic and acidic residues" evidence="2">
    <location>
        <begin position="1506"/>
        <end position="1515"/>
    </location>
</feature>
<proteinExistence type="predicted"/>
<evidence type="ECO:0000256" key="1">
    <source>
        <dbReference type="SAM" id="Coils"/>
    </source>
</evidence>
<feature type="compositionally biased region" description="Polar residues" evidence="2">
    <location>
        <begin position="1629"/>
        <end position="1639"/>
    </location>
</feature>
<evidence type="ECO:0000256" key="2">
    <source>
        <dbReference type="SAM" id="MobiDB-lite"/>
    </source>
</evidence>
<dbReference type="Proteomes" id="UP000245591">
    <property type="component" value="Unassembled WGS sequence"/>
</dbReference>
<feature type="compositionally biased region" description="Polar residues" evidence="2">
    <location>
        <begin position="926"/>
        <end position="944"/>
    </location>
</feature>
<evidence type="ECO:0000313" key="3">
    <source>
        <dbReference type="EMBL" id="PVZ96990.1"/>
    </source>
</evidence>
<keyword evidence="4" id="KW-1185">Reference proteome</keyword>
<evidence type="ECO:0000313" key="4">
    <source>
        <dbReference type="Proteomes" id="UP000245591"/>
    </source>
</evidence>
<feature type="compositionally biased region" description="Polar residues" evidence="2">
    <location>
        <begin position="477"/>
        <end position="494"/>
    </location>
</feature>
<feature type="region of interest" description="Disordered" evidence="2">
    <location>
        <begin position="431"/>
        <end position="450"/>
    </location>
</feature>
<feature type="region of interest" description="Disordered" evidence="2">
    <location>
        <begin position="1365"/>
        <end position="1402"/>
    </location>
</feature>
<feature type="compositionally biased region" description="Polar residues" evidence="2">
    <location>
        <begin position="1366"/>
        <end position="1389"/>
    </location>
</feature>
<gene>
    <name evidence="3" type="ORF">BB558_007079</name>
</gene>
<feature type="region of interest" description="Disordered" evidence="2">
    <location>
        <begin position="216"/>
        <end position="247"/>
    </location>
</feature>
<feature type="compositionally biased region" description="Polar residues" evidence="2">
    <location>
        <begin position="216"/>
        <end position="243"/>
    </location>
</feature>
<feature type="coiled-coil region" evidence="1">
    <location>
        <begin position="259"/>
        <end position="311"/>
    </location>
</feature>
<feature type="region of interest" description="Disordered" evidence="2">
    <location>
        <begin position="618"/>
        <end position="653"/>
    </location>
</feature>
<feature type="compositionally biased region" description="Polar residues" evidence="2">
    <location>
        <begin position="618"/>
        <end position="629"/>
    </location>
</feature>